<sequence length="628" mass="74703">MKKIERNKKNRPIFIALIVLLATHSFFLNKAYGKTAPVENKKALMLYRKAVEYYNVGDLGSALNGVKFILDNEPLRKTFSSDVYYLYGKILYKYRDFFMAKPYFQRIIYKNPDYKKIYDVIFYMARCDFNLKNYRRSIRDFDFLLKKTEKGAGLNDRSLIYLTLSYAAYRKVKEANKLFNEDDVKTILKKIEYLKKRGNYFKSVYLNYLIKYRNNLSDALIILNNKNLFYPKEKDLCYKYYFEGLIFLKEKKYMAAQNLFANSSKYCSDYYYHASALYYGISLIKQNNPAGLKYIKNESLETDYPEIKLSALKFLAEFYKKNKKYETSLEYLKRILFSYLLPEKDMAIYEKSASDLLFKIIKNMYKHNDFKNSFKIMEKMEFLIPNKFINPKIYLYLAKIKLKENNKKDAAVYAKKYYDLSKNINSKLFLAFVYYEAGKYKESLLLLNGIPFKSVKENATKTGIINLKIELYKKLNYKSRLINLLKENIDIFYGLEKIKNLYLLAVYEYNQNNMKNASIYFNDAVKNGYTKKRSYENILYGTYYYLGLINYKFHNYAASLLDFKKGYALDKSGRHFQYELSQIAFIYLKYLNNRTQALKYYEKLNRNAVSGIYKNLAASMISAINLQK</sequence>
<evidence type="ECO:0000313" key="3">
    <source>
        <dbReference type="Proteomes" id="UP000320813"/>
    </source>
</evidence>
<dbReference type="InterPro" id="IPR019734">
    <property type="entry name" value="TPR_rpt"/>
</dbReference>
<evidence type="ECO:0000256" key="1">
    <source>
        <dbReference type="PROSITE-ProRule" id="PRU00339"/>
    </source>
</evidence>
<gene>
    <name evidence="2" type="ORF">EVJ47_04820</name>
</gene>
<dbReference type="AlphaFoldDB" id="A0A519BB32"/>
<reference evidence="2 3" key="1">
    <citation type="submission" date="2019-01" db="EMBL/GenBank/DDBJ databases">
        <title>Insights into ecological role of a new deltaproteobacterial order Candidatus Sinidesulfobacterales (Sva0485) by metagenomics and metatranscriptomics.</title>
        <authorList>
            <person name="Tan S."/>
            <person name="Liu J."/>
            <person name="Fang Y."/>
            <person name="Hedlund B.P."/>
            <person name="Lian Z.H."/>
            <person name="Huang L.Y."/>
            <person name="Li J.T."/>
            <person name="Huang L.N."/>
            <person name="Li W.J."/>
            <person name="Jiang H.C."/>
            <person name="Dong H.L."/>
            <person name="Shu W.S."/>
        </authorList>
    </citation>
    <scope>NUCLEOTIDE SEQUENCE [LARGE SCALE GENOMIC DNA]</scope>
    <source>
        <strain evidence="2">AP3</strain>
    </source>
</reference>
<accession>A0A519BB32</accession>
<dbReference type="Gene3D" id="1.25.40.10">
    <property type="entry name" value="Tetratricopeptide repeat domain"/>
    <property type="match status" value="2"/>
</dbReference>
<dbReference type="SUPFAM" id="SSF48452">
    <property type="entry name" value="TPR-like"/>
    <property type="match status" value="1"/>
</dbReference>
<organism evidence="2 3">
    <name type="scientific">Candidatus Acidulodesulfobacterium ferriphilum</name>
    <dbReference type="NCBI Taxonomy" id="2597223"/>
    <lineage>
        <taxon>Bacteria</taxon>
        <taxon>Deltaproteobacteria</taxon>
        <taxon>Candidatus Acidulodesulfobacterales</taxon>
        <taxon>Candidatus Acidulodesulfobacterium</taxon>
    </lineage>
</organism>
<dbReference type="Proteomes" id="UP000320813">
    <property type="component" value="Unassembled WGS sequence"/>
</dbReference>
<evidence type="ECO:0000313" key="2">
    <source>
        <dbReference type="EMBL" id="RZD14495.1"/>
    </source>
</evidence>
<dbReference type="InterPro" id="IPR011990">
    <property type="entry name" value="TPR-like_helical_dom_sf"/>
</dbReference>
<dbReference type="SMART" id="SM00028">
    <property type="entry name" value="TPR"/>
    <property type="match status" value="4"/>
</dbReference>
<protein>
    <submittedName>
        <fullName evidence="2">Uncharacterized protein</fullName>
    </submittedName>
</protein>
<comment type="caution">
    <text evidence="2">The sequence shown here is derived from an EMBL/GenBank/DDBJ whole genome shotgun (WGS) entry which is preliminary data.</text>
</comment>
<proteinExistence type="predicted"/>
<feature type="repeat" description="TPR" evidence="1">
    <location>
        <begin position="81"/>
        <end position="114"/>
    </location>
</feature>
<name>A0A519BB32_9DELT</name>
<dbReference type="EMBL" id="SGBD01000002">
    <property type="protein sequence ID" value="RZD14495.1"/>
    <property type="molecule type" value="Genomic_DNA"/>
</dbReference>
<dbReference type="PROSITE" id="PS50005">
    <property type="entry name" value="TPR"/>
    <property type="match status" value="1"/>
</dbReference>
<keyword evidence="1" id="KW-0802">TPR repeat</keyword>